<reference evidence="1 2" key="1">
    <citation type="submission" date="2018-08" db="EMBL/GenBank/DDBJ databases">
        <title>A genome reference for cultivated species of the human gut microbiota.</title>
        <authorList>
            <person name="Zou Y."/>
            <person name="Xue W."/>
            <person name="Luo G."/>
        </authorList>
    </citation>
    <scope>NUCLEOTIDE SEQUENCE [LARGE SCALE GENOMIC DNA]</scope>
    <source>
        <strain evidence="1 2">AF15-20</strain>
    </source>
</reference>
<gene>
    <name evidence="1" type="ORF">DWW32_02130</name>
</gene>
<evidence type="ECO:0000313" key="2">
    <source>
        <dbReference type="Proteomes" id="UP000265489"/>
    </source>
</evidence>
<dbReference type="AlphaFoldDB" id="A0A395WAU7"/>
<dbReference type="RefSeq" id="WP_118324592.1">
    <property type="nucleotide sequence ID" value="NZ_CATXNH010000002.1"/>
</dbReference>
<evidence type="ECO:0000313" key="1">
    <source>
        <dbReference type="EMBL" id="RGU93834.1"/>
    </source>
</evidence>
<accession>A0A395WAU7</accession>
<sequence length="243" mass="28330">MIASIHACVDLLHVGYRVKEEYDPIILNVYHCLKAEGLNDEKYMLHIDSVLKKSIHDLDETQICTYITYVFEKEKYVHYFLKSFIESGMFKELLLRYLSLKESDTLQCIKLNRNLLSKWHYASVSEEVAQNLTISANGRVYLTRYIMTNEGVKPLKTQQASISKIEANEILDAISKLDLESKEVEENGWQLKMYKSNCGKNRLVKTIEHDAKNPNGLNERIRSILPFEHLFVFGGSYYSWEKM</sequence>
<dbReference type="Proteomes" id="UP000265489">
    <property type="component" value="Unassembled WGS sequence"/>
</dbReference>
<organism evidence="1 2">
    <name type="scientific">Holdemanella biformis</name>
    <dbReference type="NCBI Taxonomy" id="1735"/>
    <lineage>
        <taxon>Bacteria</taxon>
        <taxon>Bacillati</taxon>
        <taxon>Bacillota</taxon>
        <taxon>Erysipelotrichia</taxon>
        <taxon>Erysipelotrichales</taxon>
        <taxon>Erysipelotrichaceae</taxon>
        <taxon>Holdemanella</taxon>
    </lineage>
</organism>
<name>A0A395WAU7_9FIRM</name>
<dbReference type="EMBL" id="QRYQ01000002">
    <property type="protein sequence ID" value="RGU93834.1"/>
    <property type="molecule type" value="Genomic_DNA"/>
</dbReference>
<proteinExistence type="predicted"/>
<protein>
    <submittedName>
        <fullName evidence="1">Uncharacterized protein</fullName>
    </submittedName>
</protein>
<dbReference type="GeneID" id="66578639"/>
<comment type="caution">
    <text evidence="1">The sequence shown here is derived from an EMBL/GenBank/DDBJ whole genome shotgun (WGS) entry which is preliminary data.</text>
</comment>